<dbReference type="FunFam" id="3.40.50.970:FF:000001">
    <property type="entry name" value="Pyruvate dehydrogenase E1 beta subunit"/>
    <property type="match status" value="1"/>
</dbReference>
<feature type="domain" description="Transketolase-like pyrimidine-binding" evidence="5">
    <location>
        <begin position="59"/>
        <end position="236"/>
    </location>
</feature>
<comment type="cofactor">
    <cofactor evidence="1">
        <name>thiamine diphosphate</name>
        <dbReference type="ChEBI" id="CHEBI:58937"/>
    </cofactor>
</comment>
<evidence type="ECO:0000256" key="2">
    <source>
        <dbReference type="ARBA" id="ARBA00012277"/>
    </source>
</evidence>
<dbReference type="GO" id="GO:0009083">
    <property type="term" value="P:branched-chain amino acid catabolic process"/>
    <property type="evidence" value="ECO:0007669"/>
    <property type="project" value="TreeGrafter"/>
</dbReference>
<organism evidence="6 7">
    <name type="scientific">Zasmidium cellare ATCC 36951</name>
    <dbReference type="NCBI Taxonomy" id="1080233"/>
    <lineage>
        <taxon>Eukaryota</taxon>
        <taxon>Fungi</taxon>
        <taxon>Dikarya</taxon>
        <taxon>Ascomycota</taxon>
        <taxon>Pezizomycotina</taxon>
        <taxon>Dothideomycetes</taxon>
        <taxon>Dothideomycetidae</taxon>
        <taxon>Mycosphaerellales</taxon>
        <taxon>Mycosphaerellaceae</taxon>
        <taxon>Zasmidium</taxon>
    </lineage>
</organism>
<sequence length="349" mass="38372">MAFVELATNRNFATQPDASSFSPKLNVPINYKGSPILNVGPNSPDGAHKYPRNEPHRKMNLCQAVNDGLKVALAASEDVLCFGEDVAFGGVFRCTVGLQNEFGPDRVFNTPITEQGIVGAAIGMAAEGARPVVEIQFADYVFPAFDQIVNEASKFRYREGKTGANLEGLVIRMPCGGVGHGALYHTQSPESLFCHVPGFQIVMPRSPTQAKGLLLASILESKDPVIFMEPKILYRAAVENVPEGMFTVPIGPAEVLKEGNDLTIISYGKPLYSCMEAITAFEREHTDLTVELIDLQTIYPWDREKILSSVAKTQRAIVVHESMVNYGSPHRLATTIVPRLDKVKYYNYY</sequence>
<comment type="catalytic activity">
    <reaction evidence="4">
        <text>N(6)-[(R)-lipoyl]-L-lysyl-[protein] + 3-methyl-2-oxobutanoate + H(+) = N(6)-[(R)-S(8)-2-methylpropanoyldihydrolipoyl]-L-lysyl-[protein] + CO2</text>
        <dbReference type="Rhea" id="RHEA:13457"/>
        <dbReference type="Rhea" id="RHEA-COMP:10474"/>
        <dbReference type="Rhea" id="RHEA-COMP:10497"/>
        <dbReference type="ChEBI" id="CHEBI:11851"/>
        <dbReference type="ChEBI" id="CHEBI:15378"/>
        <dbReference type="ChEBI" id="CHEBI:16526"/>
        <dbReference type="ChEBI" id="CHEBI:83099"/>
        <dbReference type="ChEBI" id="CHEBI:83142"/>
        <dbReference type="EC" id="1.2.4.4"/>
    </reaction>
    <physiologicalReaction direction="left-to-right" evidence="4">
        <dbReference type="Rhea" id="RHEA:13458"/>
    </physiologicalReaction>
</comment>
<evidence type="ECO:0000313" key="6">
    <source>
        <dbReference type="EMBL" id="KAF2162989.1"/>
    </source>
</evidence>
<dbReference type="PANTHER" id="PTHR42980:SF1">
    <property type="entry name" value="2-OXOISOVALERATE DEHYDROGENASE SUBUNIT BETA, MITOCHONDRIAL"/>
    <property type="match status" value="1"/>
</dbReference>
<dbReference type="OrthoDB" id="878at2759"/>
<keyword evidence="7" id="KW-1185">Reference proteome</keyword>
<dbReference type="SUPFAM" id="SSF52518">
    <property type="entry name" value="Thiamin diphosphate-binding fold (THDP-binding)"/>
    <property type="match status" value="1"/>
</dbReference>
<dbReference type="SMART" id="SM00861">
    <property type="entry name" value="Transket_pyr"/>
    <property type="match status" value="1"/>
</dbReference>
<dbReference type="GO" id="GO:0007584">
    <property type="term" value="P:response to nutrient"/>
    <property type="evidence" value="ECO:0007669"/>
    <property type="project" value="TreeGrafter"/>
</dbReference>
<dbReference type="InterPro" id="IPR009014">
    <property type="entry name" value="Transketo_C/PFOR_II"/>
</dbReference>
<dbReference type="GO" id="GO:0003863">
    <property type="term" value="F:branched-chain 2-oxo acid dehydrogenase activity"/>
    <property type="evidence" value="ECO:0007669"/>
    <property type="project" value="UniProtKB-EC"/>
</dbReference>
<dbReference type="AlphaFoldDB" id="A0A6A6CBF7"/>
<evidence type="ECO:0000256" key="1">
    <source>
        <dbReference type="ARBA" id="ARBA00001964"/>
    </source>
</evidence>
<dbReference type="Gene3D" id="3.40.50.970">
    <property type="match status" value="1"/>
</dbReference>
<evidence type="ECO:0000256" key="3">
    <source>
        <dbReference type="ARBA" id="ARBA00023002"/>
    </source>
</evidence>
<dbReference type="RefSeq" id="XP_033663878.1">
    <property type="nucleotide sequence ID" value="XM_033817928.1"/>
</dbReference>
<dbReference type="Pfam" id="PF02779">
    <property type="entry name" value="Transket_pyr"/>
    <property type="match status" value="1"/>
</dbReference>
<dbReference type="GeneID" id="54571200"/>
<dbReference type="EMBL" id="ML993610">
    <property type="protein sequence ID" value="KAF2162989.1"/>
    <property type="molecule type" value="Genomic_DNA"/>
</dbReference>
<dbReference type="InterPro" id="IPR005475">
    <property type="entry name" value="Transketolase-like_Pyr-bd"/>
</dbReference>
<dbReference type="PANTHER" id="PTHR42980">
    <property type="entry name" value="2-OXOISOVALERATE DEHYDROGENASE SUBUNIT BETA-RELATED"/>
    <property type="match status" value="1"/>
</dbReference>
<protein>
    <recommendedName>
        <fullName evidence="2">3-methyl-2-oxobutanoate dehydrogenase (2-methylpropanoyl-transferring)</fullName>
        <ecNumber evidence="2">1.2.4.4</ecNumber>
    </recommendedName>
</protein>
<dbReference type="CDD" id="cd07036">
    <property type="entry name" value="TPP_PYR_E1-PDHc-beta_like"/>
    <property type="match status" value="1"/>
</dbReference>
<evidence type="ECO:0000313" key="7">
    <source>
        <dbReference type="Proteomes" id="UP000799537"/>
    </source>
</evidence>
<dbReference type="Gene3D" id="3.40.50.920">
    <property type="match status" value="1"/>
</dbReference>
<dbReference type="GO" id="GO:0006091">
    <property type="term" value="P:generation of precursor metabolites and energy"/>
    <property type="evidence" value="ECO:0007669"/>
    <property type="project" value="UniProtKB-ARBA"/>
</dbReference>
<dbReference type="Pfam" id="PF02780">
    <property type="entry name" value="Transketolase_C"/>
    <property type="match status" value="1"/>
</dbReference>
<reference evidence="6" key="1">
    <citation type="journal article" date="2020" name="Stud. Mycol.">
        <title>101 Dothideomycetes genomes: a test case for predicting lifestyles and emergence of pathogens.</title>
        <authorList>
            <person name="Haridas S."/>
            <person name="Albert R."/>
            <person name="Binder M."/>
            <person name="Bloem J."/>
            <person name="Labutti K."/>
            <person name="Salamov A."/>
            <person name="Andreopoulos B."/>
            <person name="Baker S."/>
            <person name="Barry K."/>
            <person name="Bills G."/>
            <person name="Bluhm B."/>
            <person name="Cannon C."/>
            <person name="Castanera R."/>
            <person name="Culley D."/>
            <person name="Daum C."/>
            <person name="Ezra D."/>
            <person name="Gonzalez J."/>
            <person name="Henrissat B."/>
            <person name="Kuo A."/>
            <person name="Liang C."/>
            <person name="Lipzen A."/>
            <person name="Lutzoni F."/>
            <person name="Magnuson J."/>
            <person name="Mondo S."/>
            <person name="Nolan M."/>
            <person name="Ohm R."/>
            <person name="Pangilinan J."/>
            <person name="Park H.-J."/>
            <person name="Ramirez L."/>
            <person name="Alfaro M."/>
            <person name="Sun H."/>
            <person name="Tritt A."/>
            <person name="Yoshinaga Y."/>
            <person name="Zwiers L.-H."/>
            <person name="Turgeon B."/>
            <person name="Goodwin S."/>
            <person name="Spatafora J."/>
            <person name="Crous P."/>
            <person name="Grigoriev I."/>
        </authorList>
    </citation>
    <scope>NUCLEOTIDE SEQUENCE</scope>
    <source>
        <strain evidence="6">ATCC 36951</strain>
    </source>
</reference>
<dbReference type="InterPro" id="IPR033248">
    <property type="entry name" value="Transketolase_C"/>
</dbReference>
<gene>
    <name evidence="6" type="ORF">M409DRAFT_68647</name>
</gene>
<dbReference type="EC" id="1.2.4.4" evidence="2"/>
<evidence type="ECO:0000259" key="5">
    <source>
        <dbReference type="SMART" id="SM00861"/>
    </source>
</evidence>
<dbReference type="Proteomes" id="UP000799537">
    <property type="component" value="Unassembled WGS sequence"/>
</dbReference>
<accession>A0A6A6CBF7</accession>
<dbReference type="InterPro" id="IPR029061">
    <property type="entry name" value="THDP-binding"/>
</dbReference>
<evidence type="ECO:0000256" key="4">
    <source>
        <dbReference type="ARBA" id="ARBA00051764"/>
    </source>
</evidence>
<proteinExistence type="predicted"/>
<keyword evidence="3" id="KW-0560">Oxidoreductase</keyword>
<name>A0A6A6CBF7_ZASCE</name>
<dbReference type="SUPFAM" id="SSF52922">
    <property type="entry name" value="TK C-terminal domain-like"/>
    <property type="match status" value="1"/>
</dbReference>